<keyword evidence="1" id="KW-0472">Membrane</keyword>
<evidence type="ECO:0008006" key="4">
    <source>
        <dbReference type="Google" id="ProtNLM"/>
    </source>
</evidence>
<accession>A0A2S8IGE8</accession>
<dbReference type="EMBL" id="PUIQ01000044">
    <property type="protein sequence ID" value="PQP13838.1"/>
    <property type="molecule type" value="Genomic_DNA"/>
</dbReference>
<feature type="transmembrane region" description="Helical" evidence="1">
    <location>
        <begin position="84"/>
        <end position="107"/>
    </location>
</feature>
<dbReference type="Proteomes" id="UP000238206">
    <property type="component" value="Unassembled WGS sequence"/>
</dbReference>
<feature type="transmembrane region" description="Helical" evidence="1">
    <location>
        <begin position="52"/>
        <end position="72"/>
    </location>
</feature>
<feature type="transmembrane region" description="Helical" evidence="1">
    <location>
        <begin position="313"/>
        <end position="340"/>
    </location>
</feature>
<dbReference type="AlphaFoldDB" id="A0A2S8IGE8"/>
<evidence type="ECO:0000313" key="3">
    <source>
        <dbReference type="Proteomes" id="UP000238206"/>
    </source>
</evidence>
<feature type="transmembrane region" description="Helical" evidence="1">
    <location>
        <begin position="144"/>
        <end position="162"/>
    </location>
</feature>
<feature type="transmembrane region" description="Helical" evidence="1">
    <location>
        <begin position="352"/>
        <end position="371"/>
    </location>
</feature>
<feature type="transmembrane region" description="Helical" evidence="1">
    <location>
        <begin position="113"/>
        <end position="132"/>
    </location>
</feature>
<proteinExistence type="predicted"/>
<feature type="transmembrane region" description="Helical" evidence="1">
    <location>
        <begin position="377"/>
        <end position="396"/>
    </location>
</feature>
<feature type="transmembrane region" description="Helical" evidence="1">
    <location>
        <begin position="12"/>
        <end position="32"/>
    </location>
</feature>
<comment type="caution">
    <text evidence="2">The sequence shown here is derived from an EMBL/GenBank/DDBJ whole genome shotgun (WGS) entry which is preliminary data.</text>
</comment>
<feature type="transmembrane region" description="Helical" evidence="1">
    <location>
        <begin position="232"/>
        <end position="251"/>
    </location>
</feature>
<name>A0A2S8IGE8_BURCE</name>
<reference evidence="2 3" key="1">
    <citation type="submission" date="2018-02" db="EMBL/GenBank/DDBJ databases">
        <title>Draft genome sequencing of Burkholderia cepacia Y14-15.</title>
        <authorList>
            <person name="Zheng B.-X."/>
        </authorList>
    </citation>
    <scope>NUCLEOTIDE SEQUENCE [LARGE SCALE GENOMIC DNA]</scope>
    <source>
        <strain evidence="2 3">Y14-15</strain>
    </source>
</reference>
<feature type="transmembrane region" description="Helical" evidence="1">
    <location>
        <begin position="168"/>
        <end position="188"/>
    </location>
</feature>
<sequence length="428" mass="44643">MLRNADAKKLLGRVEALVCTGAPGLYRVLTFWVVQRIYSLDELGAAASNLSIAQMIGFFTAIGWATLILVRVPASDGKQAARGAFYSLVSMAGWTAVAATIACVLVSATGLVAFDLGGVVALMWGWTVYQLARHFFVSYRRYRITIAFDCLLIAGSCAMLWIGTRHGYSASLCLAVALVVVAVAMFAAIGMPDRRAFSMRIDVKGLQFGLTNFLSGGIALVTVPAANAMCGASFAGMLSLFSSVTAIGNLLPRAISIAQLPDLVKRKKDKAPLDATLGAMRRNIDLSNLVVLVANLAMVAGLTYRYGLDGNGAYVALAGGVLLAIQCAAGVLGVVGSNVMMAFEQSAATARINIGTSALFVVLLGGCVAIGGETGFFCMLASAVVVTLIRNAIVVMHARRVCAAYAESIRASGVADMQAMPASSGARP</sequence>
<organism evidence="2 3">
    <name type="scientific">Burkholderia cepacia</name>
    <name type="common">Pseudomonas cepacia</name>
    <dbReference type="NCBI Taxonomy" id="292"/>
    <lineage>
        <taxon>Bacteria</taxon>
        <taxon>Pseudomonadati</taxon>
        <taxon>Pseudomonadota</taxon>
        <taxon>Betaproteobacteria</taxon>
        <taxon>Burkholderiales</taxon>
        <taxon>Burkholderiaceae</taxon>
        <taxon>Burkholderia</taxon>
        <taxon>Burkholderia cepacia complex</taxon>
    </lineage>
</organism>
<evidence type="ECO:0000256" key="1">
    <source>
        <dbReference type="SAM" id="Phobius"/>
    </source>
</evidence>
<gene>
    <name evidence="2" type="ORF">C5615_28255</name>
</gene>
<feature type="transmembrane region" description="Helical" evidence="1">
    <location>
        <begin position="208"/>
        <end position="226"/>
    </location>
</feature>
<protein>
    <recommendedName>
        <fullName evidence="4">Polysaccharide biosynthesis protein</fullName>
    </recommendedName>
</protein>
<feature type="transmembrane region" description="Helical" evidence="1">
    <location>
        <begin position="289"/>
        <end position="307"/>
    </location>
</feature>
<keyword evidence="1" id="KW-0812">Transmembrane</keyword>
<keyword evidence="1" id="KW-1133">Transmembrane helix</keyword>
<evidence type="ECO:0000313" key="2">
    <source>
        <dbReference type="EMBL" id="PQP13838.1"/>
    </source>
</evidence>
<dbReference type="RefSeq" id="WP_105392712.1">
    <property type="nucleotide sequence ID" value="NZ_PUIQ01000044.1"/>
</dbReference>